<organism evidence="1 2">
    <name type="scientific">Planctomyces bekefii</name>
    <dbReference type="NCBI Taxonomy" id="1653850"/>
    <lineage>
        <taxon>Bacteria</taxon>
        <taxon>Pseudomonadati</taxon>
        <taxon>Planctomycetota</taxon>
        <taxon>Planctomycetia</taxon>
        <taxon>Planctomycetales</taxon>
        <taxon>Planctomycetaceae</taxon>
        <taxon>Planctomyces</taxon>
    </lineage>
</organism>
<reference evidence="1 2" key="2">
    <citation type="submission" date="2019-08" db="EMBL/GenBank/DDBJ databases">
        <authorList>
            <person name="Henke P."/>
        </authorList>
    </citation>
    <scope>NUCLEOTIDE SEQUENCE [LARGE SCALE GENOMIC DNA]</scope>
    <source>
        <strain evidence="1">Phe10_nw2017</strain>
    </source>
</reference>
<protein>
    <submittedName>
        <fullName evidence="1">Uncharacterized protein</fullName>
    </submittedName>
</protein>
<keyword evidence="2" id="KW-1185">Reference proteome</keyword>
<evidence type="ECO:0000313" key="2">
    <source>
        <dbReference type="Proteomes" id="UP000321083"/>
    </source>
</evidence>
<dbReference type="EMBL" id="SRHE01000080">
    <property type="protein sequence ID" value="TWW10735.1"/>
    <property type="molecule type" value="Genomic_DNA"/>
</dbReference>
<comment type="caution">
    <text evidence="1">The sequence shown here is derived from an EMBL/GenBank/DDBJ whole genome shotgun (WGS) entry which is preliminary data.</text>
</comment>
<accession>A0A5C6M9H3</accession>
<proteinExistence type="predicted"/>
<name>A0A5C6M9H3_9PLAN</name>
<gene>
    <name evidence="1" type="ORF">E3A20_06190</name>
</gene>
<dbReference type="AlphaFoldDB" id="A0A5C6M9H3"/>
<evidence type="ECO:0000313" key="1">
    <source>
        <dbReference type="EMBL" id="TWW10735.1"/>
    </source>
</evidence>
<reference evidence="1 2" key="1">
    <citation type="submission" date="2019-08" db="EMBL/GenBank/DDBJ databases">
        <title>100 year-old enigma solved: identification of Planctomyces bekefii, the type genus and species of the phylum Planctomycetes.</title>
        <authorList>
            <person name="Svetlana D.N."/>
            <person name="Overmann J."/>
        </authorList>
    </citation>
    <scope>NUCLEOTIDE SEQUENCE [LARGE SCALE GENOMIC DNA]</scope>
    <source>
        <strain evidence="1">Phe10_nw2017</strain>
    </source>
</reference>
<dbReference type="Proteomes" id="UP000321083">
    <property type="component" value="Unassembled WGS sequence"/>
</dbReference>
<sequence length="94" mass="11128">MFGTGGKAVTFRLVRYFWNRLRDTLKGNRELLAYLQSEELLRLLRQPFALNRPFGSQEKMSSLGEQRRKLKEVRLKLEMDEALYRIAKCMDGED</sequence>